<dbReference type="PROSITE" id="PS01186">
    <property type="entry name" value="EGF_2"/>
    <property type="match status" value="1"/>
</dbReference>
<keyword evidence="1" id="KW-0245">EGF-like domain</keyword>
<dbReference type="SUPFAM" id="SSF57196">
    <property type="entry name" value="EGF/Laminin"/>
    <property type="match status" value="1"/>
</dbReference>
<dbReference type="PANTHER" id="PTHR19143:SF185">
    <property type="entry name" value="ANGIOPOIETIN-RELATED PROTEIN 5"/>
    <property type="match status" value="1"/>
</dbReference>
<dbReference type="CDD" id="cd00054">
    <property type="entry name" value="EGF_CA"/>
    <property type="match status" value="1"/>
</dbReference>
<accession>A0AAN8FYC3</accession>
<proteinExistence type="predicted"/>
<dbReference type="InterPro" id="IPR014716">
    <property type="entry name" value="Fibrinogen_a/b/g_C_1"/>
</dbReference>
<gene>
    <name evidence="3" type="ORF">SNE40_023366</name>
</gene>
<dbReference type="SMART" id="SM00186">
    <property type="entry name" value="FBG"/>
    <property type="match status" value="1"/>
</dbReference>
<sequence length="354" mass="39970">MGREKKLTIKYYLQFIIATVTWTVFDCARTNYFVCKNHYASSRIRQTFYVTRRILCPVYCGRNKWCRAVTVLKETSDQYKCDLHDGIYGLGCESFPHVETLDIRMIFKNDSATVPLDNTCYHGGTLVPTSNECACPPGFTGVQCERYVYDCKEAKETGMPGSGLVSVLMQPQNSNYAFEALCNFNVGYDIIMTRRVEPDKPSFIRTFDQYKYPFGFDEVIWMGLEGLHAVTSQPGHTFHIQTYCHTVDGAHFSVYYDDFSIASETQKYAMSNSGIRFDPGNENSDGLGSGASAVPFCTYDQPCANLPTGEDGGWWFLSSKAQYAMTNSKSTPLWLIRGTDTGCQYVSIQLIRNT</sequence>
<dbReference type="EMBL" id="JAZGQO010000021">
    <property type="protein sequence ID" value="KAK6166737.1"/>
    <property type="molecule type" value="Genomic_DNA"/>
</dbReference>
<feature type="domain" description="EGF-like" evidence="2">
    <location>
        <begin position="110"/>
        <end position="145"/>
    </location>
</feature>
<dbReference type="InterPro" id="IPR002181">
    <property type="entry name" value="Fibrinogen_a/b/g_C_dom"/>
</dbReference>
<dbReference type="AlphaFoldDB" id="A0AAN8FYC3"/>
<dbReference type="PROSITE" id="PS00022">
    <property type="entry name" value="EGF_1"/>
    <property type="match status" value="1"/>
</dbReference>
<keyword evidence="1" id="KW-1015">Disulfide bond</keyword>
<dbReference type="GO" id="GO:0005615">
    <property type="term" value="C:extracellular space"/>
    <property type="evidence" value="ECO:0007669"/>
    <property type="project" value="TreeGrafter"/>
</dbReference>
<dbReference type="Gene3D" id="3.90.215.10">
    <property type="entry name" value="Gamma Fibrinogen, chain A, domain 1"/>
    <property type="match status" value="1"/>
</dbReference>
<dbReference type="Proteomes" id="UP001347796">
    <property type="component" value="Unassembled WGS sequence"/>
</dbReference>
<comment type="caution">
    <text evidence="1">Lacks conserved residue(s) required for the propagation of feature annotation.</text>
</comment>
<dbReference type="InterPro" id="IPR036056">
    <property type="entry name" value="Fibrinogen-like_C"/>
</dbReference>
<name>A0AAN8FYC3_PATCE</name>
<dbReference type="Gene3D" id="2.10.25.10">
    <property type="entry name" value="Laminin"/>
    <property type="match status" value="1"/>
</dbReference>
<evidence type="ECO:0000259" key="2">
    <source>
        <dbReference type="PROSITE" id="PS50026"/>
    </source>
</evidence>
<evidence type="ECO:0000313" key="3">
    <source>
        <dbReference type="EMBL" id="KAK6166737.1"/>
    </source>
</evidence>
<dbReference type="PROSITE" id="PS50026">
    <property type="entry name" value="EGF_3"/>
    <property type="match status" value="1"/>
</dbReference>
<feature type="disulfide bond" evidence="1">
    <location>
        <begin position="135"/>
        <end position="144"/>
    </location>
</feature>
<dbReference type="PANTHER" id="PTHR19143">
    <property type="entry name" value="FIBRINOGEN/TENASCIN/ANGIOPOEITIN"/>
    <property type="match status" value="1"/>
</dbReference>
<keyword evidence="4" id="KW-1185">Reference proteome</keyword>
<dbReference type="SUPFAM" id="SSF56496">
    <property type="entry name" value="Fibrinogen C-terminal domain-like"/>
    <property type="match status" value="1"/>
</dbReference>
<reference evidence="3 4" key="1">
    <citation type="submission" date="2024-01" db="EMBL/GenBank/DDBJ databases">
        <title>The genome of the rayed Mediterranean limpet Patella caerulea (Linnaeus, 1758).</title>
        <authorList>
            <person name="Anh-Thu Weber A."/>
            <person name="Halstead-Nussloch G."/>
        </authorList>
    </citation>
    <scope>NUCLEOTIDE SEQUENCE [LARGE SCALE GENOMIC DNA]</scope>
    <source>
        <strain evidence="3">AATW-2023a</strain>
        <tissue evidence="3">Whole specimen</tissue>
    </source>
</reference>
<dbReference type="InterPro" id="IPR000742">
    <property type="entry name" value="EGF"/>
</dbReference>
<protein>
    <recommendedName>
        <fullName evidence="2">EGF-like domain-containing protein</fullName>
    </recommendedName>
</protein>
<dbReference type="InterPro" id="IPR050373">
    <property type="entry name" value="Fibrinogen_C-term_domain"/>
</dbReference>
<dbReference type="Pfam" id="PF00147">
    <property type="entry name" value="Fibrinogen_C"/>
    <property type="match status" value="1"/>
</dbReference>
<organism evidence="3 4">
    <name type="scientific">Patella caerulea</name>
    <name type="common">Rayed Mediterranean limpet</name>
    <dbReference type="NCBI Taxonomy" id="87958"/>
    <lineage>
        <taxon>Eukaryota</taxon>
        <taxon>Metazoa</taxon>
        <taxon>Spiralia</taxon>
        <taxon>Lophotrochozoa</taxon>
        <taxon>Mollusca</taxon>
        <taxon>Gastropoda</taxon>
        <taxon>Patellogastropoda</taxon>
        <taxon>Patelloidea</taxon>
        <taxon>Patellidae</taxon>
        <taxon>Patella</taxon>
    </lineage>
</organism>
<evidence type="ECO:0000313" key="4">
    <source>
        <dbReference type="Proteomes" id="UP001347796"/>
    </source>
</evidence>
<comment type="caution">
    <text evidence="3">The sequence shown here is derived from an EMBL/GenBank/DDBJ whole genome shotgun (WGS) entry which is preliminary data.</text>
</comment>
<evidence type="ECO:0000256" key="1">
    <source>
        <dbReference type="PROSITE-ProRule" id="PRU00076"/>
    </source>
</evidence>